<dbReference type="AlphaFoldDB" id="A0AA87ZQL9"/>
<proteinExistence type="predicted"/>
<organism evidence="2 3">
    <name type="scientific">Ficus carica</name>
    <name type="common">Common fig</name>
    <dbReference type="NCBI Taxonomy" id="3494"/>
    <lineage>
        <taxon>Eukaryota</taxon>
        <taxon>Viridiplantae</taxon>
        <taxon>Streptophyta</taxon>
        <taxon>Embryophyta</taxon>
        <taxon>Tracheophyta</taxon>
        <taxon>Spermatophyta</taxon>
        <taxon>Magnoliopsida</taxon>
        <taxon>eudicotyledons</taxon>
        <taxon>Gunneridae</taxon>
        <taxon>Pentapetalae</taxon>
        <taxon>rosids</taxon>
        <taxon>fabids</taxon>
        <taxon>Rosales</taxon>
        <taxon>Moraceae</taxon>
        <taxon>Ficeae</taxon>
        <taxon>Ficus</taxon>
    </lineage>
</organism>
<evidence type="ECO:0000256" key="1">
    <source>
        <dbReference type="SAM" id="MobiDB-lite"/>
    </source>
</evidence>
<dbReference type="Proteomes" id="UP001187192">
    <property type="component" value="Unassembled WGS sequence"/>
</dbReference>
<evidence type="ECO:0000313" key="2">
    <source>
        <dbReference type="EMBL" id="GMN36690.1"/>
    </source>
</evidence>
<protein>
    <submittedName>
        <fullName evidence="2">Uncharacterized protein</fullName>
    </submittedName>
</protein>
<name>A0AA87ZQL9_FICCA</name>
<gene>
    <name evidence="2" type="ORF">TIFTF001_006223</name>
</gene>
<dbReference type="EMBL" id="BTGU01000006">
    <property type="protein sequence ID" value="GMN36690.1"/>
    <property type="molecule type" value="Genomic_DNA"/>
</dbReference>
<feature type="region of interest" description="Disordered" evidence="1">
    <location>
        <begin position="1"/>
        <end position="27"/>
    </location>
</feature>
<feature type="region of interest" description="Disordered" evidence="1">
    <location>
        <begin position="46"/>
        <end position="93"/>
    </location>
</feature>
<comment type="caution">
    <text evidence="2">The sequence shown here is derived from an EMBL/GenBank/DDBJ whole genome shotgun (WGS) entry which is preliminary data.</text>
</comment>
<sequence length="93" mass="10736">MHTNEREKKERENPGVHSPHKSHAWVGEQKVFDRVRNACLGLASETTNKREGAQSHHPHHWGCSQRQRTRHVADMQISGSQRSRGRASEYTWG</sequence>
<accession>A0AA87ZQL9</accession>
<feature type="compositionally biased region" description="Basic and acidic residues" evidence="1">
    <location>
        <begin position="1"/>
        <end position="14"/>
    </location>
</feature>
<keyword evidence="3" id="KW-1185">Reference proteome</keyword>
<evidence type="ECO:0000313" key="3">
    <source>
        <dbReference type="Proteomes" id="UP001187192"/>
    </source>
</evidence>
<reference evidence="2" key="1">
    <citation type="submission" date="2023-07" db="EMBL/GenBank/DDBJ databases">
        <title>draft genome sequence of fig (Ficus carica).</title>
        <authorList>
            <person name="Takahashi T."/>
            <person name="Nishimura K."/>
        </authorList>
    </citation>
    <scope>NUCLEOTIDE SEQUENCE</scope>
</reference>